<keyword evidence="13" id="KW-0902">Two-component regulatory system</keyword>
<evidence type="ECO:0000256" key="8">
    <source>
        <dbReference type="ARBA" id="ARBA00022692"/>
    </source>
</evidence>
<dbReference type="PIRSF" id="PIRSF036431">
    <property type="entry name" value="STHK_DctB"/>
    <property type="match status" value="1"/>
</dbReference>
<evidence type="ECO:0000256" key="5">
    <source>
        <dbReference type="ARBA" id="ARBA00022519"/>
    </source>
</evidence>
<gene>
    <name evidence="20" type="ORF">CLV75_0414</name>
</gene>
<dbReference type="SUPFAM" id="SSF47384">
    <property type="entry name" value="Homodimeric domain of signal transducing histidine kinase"/>
    <property type="match status" value="1"/>
</dbReference>
<comment type="function">
    <text evidence="15">Member of the two-component regulatory system DctB/DctD involved in the transport of C4-dicarboxylates. DctB functions as a membrane-associated protein kinase that phosphorylates DctD in response to environmental signals.</text>
</comment>
<keyword evidence="8 18" id="KW-0812">Transmembrane</keyword>
<dbReference type="EMBL" id="RCCT01000001">
    <property type="protein sequence ID" value="RLK10444.1"/>
    <property type="molecule type" value="Genomic_DNA"/>
</dbReference>
<dbReference type="GO" id="GO:0000155">
    <property type="term" value="F:phosphorelay sensor kinase activity"/>
    <property type="evidence" value="ECO:0007669"/>
    <property type="project" value="InterPro"/>
</dbReference>
<keyword evidence="17" id="KW-0175">Coiled coil</keyword>
<evidence type="ECO:0000256" key="14">
    <source>
        <dbReference type="ARBA" id="ARBA00023136"/>
    </source>
</evidence>
<dbReference type="CDD" id="cd00075">
    <property type="entry name" value="HATPase"/>
    <property type="match status" value="1"/>
</dbReference>
<dbReference type="InterPro" id="IPR036097">
    <property type="entry name" value="HisK_dim/P_sf"/>
</dbReference>
<evidence type="ECO:0000256" key="15">
    <source>
        <dbReference type="ARBA" id="ARBA00059004"/>
    </source>
</evidence>
<feature type="transmembrane region" description="Helical" evidence="18">
    <location>
        <begin position="14"/>
        <end position="36"/>
    </location>
</feature>
<keyword evidence="12 18" id="KW-1133">Transmembrane helix</keyword>
<proteinExistence type="predicted"/>
<evidence type="ECO:0000256" key="2">
    <source>
        <dbReference type="ARBA" id="ARBA00004429"/>
    </source>
</evidence>
<name>A0A497ZT93_9RHOB</name>
<dbReference type="InterPro" id="IPR033479">
    <property type="entry name" value="dCache_1"/>
</dbReference>
<keyword evidence="6" id="KW-0597">Phosphoprotein</keyword>
<keyword evidence="9" id="KW-0547">Nucleotide-binding</keyword>
<dbReference type="InterPro" id="IPR003594">
    <property type="entry name" value="HATPase_dom"/>
</dbReference>
<dbReference type="Pfam" id="PF02743">
    <property type="entry name" value="dCache_1"/>
    <property type="match status" value="1"/>
</dbReference>
<evidence type="ECO:0000256" key="6">
    <source>
        <dbReference type="ARBA" id="ARBA00022553"/>
    </source>
</evidence>
<protein>
    <recommendedName>
        <fullName evidence="16">C4-dicarboxylate transport sensor protein DctB</fullName>
        <ecNumber evidence="3">2.7.13.3</ecNumber>
    </recommendedName>
</protein>
<dbReference type="AlphaFoldDB" id="A0A497ZT93"/>
<dbReference type="GO" id="GO:0005524">
    <property type="term" value="F:ATP binding"/>
    <property type="evidence" value="ECO:0007669"/>
    <property type="project" value="UniProtKB-KW"/>
</dbReference>
<evidence type="ECO:0000256" key="3">
    <source>
        <dbReference type="ARBA" id="ARBA00012438"/>
    </source>
</evidence>
<evidence type="ECO:0000256" key="9">
    <source>
        <dbReference type="ARBA" id="ARBA00022741"/>
    </source>
</evidence>
<evidence type="ECO:0000313" key="21">
    <source>
        <dbReference type="Proteomes" id="UP000271700"/>
    </source>
</evidence>
<dbReference type="InterPro" id="IPR003661">
    <property type="entry name" value="HisK_dim/P_dom"/>
</dbReference>
<sequence>MGVAECKTLDMQRIWIIAGFLCAVGLLSAGVWTYGYRQALSQLSEKAEADLELAADRLSTQMQVYQEVAALMADHPALQALGAGAQQQAARKVLLDVADKTAAVNVIYLDTDGQALAAAQPVAQRDMSEHPAFERAMQGALGSAHGVEDESGDRIYSYAAPAFGDSGQIKGALMVLADVQDVEQTWRGSTDAVFFVDADGVVFISNRSDLLLWHREQGQQGLMSPAGENVEFASSRVAGHEVWKLNWGRYLPRRALHLTLDLPVIAMTAEMLVDVAPARRLAGLQAAAVAAICFAFGALLFLASERRRTLADANTVLESRVAQRTRALTAANSALRREVAEREEAEAALKQAQAELVQAGKLSALGKMSAGISHELNQPLMAIQQFADNGSAFLERGKEEKTGENLSRISDMAARMARIIKNLRAFARNESEPMGRVDLVEVLNTAAELTESRLRDEGVELSWEPPKSAVYAWGGEVRLVQVFVNLINNGADAMADRAARKISITLTKGQPIRVSVRDSGPGIEDPDRVFEPFYTTKTVGSSEGMGLGLSISYGLVQSFGGDIRGANTDDGAEFTVELEPFSEDKAA</sequence>
<dbReference type="InterPro" id="IPR017055">
    <property type="entry name" value="Sig_transdc_His_kinase_DctB"/>
</dbReference>
<dbReference type="SUPFAM" id="SSF55874">
    <property type="entry name" value="ATPase domain of HSP90 chaperone/DNA topoisomerase II/histidine kinase"/>
    <property type="match status" value="1"/>
</dbReference>
<dbReference type="Gene3D" id="3.30.565.10">
    <property type="entry name" value="Histidine kinase-like ATPase, C-terminal domain"/>
    <property type="match status" value="1"/>
</dbReference>
<dbReference type="EC" id="2.7.13.3" evidence="3"/>
<evidence type="ECO:0000256" key="13">
    <source>
        <dbReference type="ARBA" id="ARBA00023012"/>
    </source>
</evidence>
<dbReference type="FunFam" id="1.10.287.130:FF:000049">
    <property type="entry name" value="C4-dicarboxylate transport sensor protein DctB"/>
    <property type="match status" value="1"/>
</dbReference>
<dbReference type="PANTHER" id="PTHR43065">
    <property type="entry name" value="SENSOR HISTIDINE KINASE"/>
    <property type="match status" value="1"/>
</dbReference>
<evidence type="ECO:0000256" key="7">
    <source>
        <dbReference type="ARBA" id="ARBA00022679"/>
    </source>
</evidence>
<evidence type="ECO:0000256" key="1">
    <source>
        <dbReference type="ARBA" id="ARBA00000085"/>
    </source>
</evidence>
<keyword evidence="11" id="KW-0067">ATP-binding</keyword>
<accession>A0A497ZT93</accession>
<dbReference type="GO" id="GO:0005886">
    <property type="term" value="C:plasma membrane"/>
    <property type="evidence" value="ECO:0007669"/>
    <property type="project" value="UniProtKB-SubCell"/>
</dbReference>
<keyword evidence="4" id="KW-1003">Cell membrane</keyword>
<dbReference type="InterPro" id="IPR005467">
    <property type="entry name" value="His_kinase_dom"/>
</dbReference>
<dbReference type="STRING" id="981384.GCA_000192475_03085"/>
<evidence type="ECO:0000256" key="10">
    <source>
        <dbReference type="ARBA" id="ARBA00022777"/>
    </source>
</evidence>
<dbReference type="Pfam" id="PF00512">
    <property type="entry name" value="HisKA"/>
    <property type="match status" value="1"/>
</dbReference>
<dbReference type="Gene3D" id="3.30.450.20">
    <property type="entry name" value="PAS domain"/>
    <property type="match status" value="2"/>
</dbReference>
<comment type="subcellular location">
    <subcellularLocation>
        <location evidence="2">Cell inner membrane</location>
        <topology evidence="2">Multi-pass membrane protein</topology>
    </subcellularLocation>
</comment>
<organism evidence="20 21">
    <name type="scientific">Ruegeria conchae</name>
    <dbReference type="NCBI Taxonomy" id="981384"/>
    <lineage>
        <taxon>Bacteria</taxon>
        <taxon>Pseudomonadati</taxon>
        <taxon>Pseudomonadota</taxon>
        <taxon>Alphaproteobacteria</taxon>
        <taxon>Rhodobacterales</taxon>
        <taxon>Roseobacteraceae</taxon>
        <taxon>Ruegeria</taxon>
    </lineage>
</organism>
<evidence type="ECO:0000256" key="12">
    <source>
        <dbReference type="ARBA" id="ARBA00022989"/>
    </source>
</evidence>
<dbReference type="SMART" id="SM00388">
    <property type="entry name" value="HisKA"/>
    <property type="match status" value="1"/>
</dbReference>
<dbReference type="PANTHER" id="PTHR43065:SF46">
    <property type="entry name" value="C4-DICARBOXYLATE TRANSPORT SENSOR PROTEIN DCTB"/>
    <property type="match status" value="1"/>
</dbReference>
<keyword evidence="7" id="KW-0808">Transferase</keyword>
<dbReference type="SMART" id="SM00387">
    <property type="entry name" value="HATPase_c"/>
    <property type="match status" value="1"/>
</dbReference>
<feature type="domain" description="Histidine kinase" evidence="19">
    <location>
        <begin position="371"/>
        <end position="582"/>
    </location>
</feature>
<evidence type="ECO:0000256" key="16">
    <source>
        <dbReference type="ARBA" id="ARBA00073143"/>
    </source>
</evidence>
<keyword evidence="5" id="KW-0997">Cell inner membrane</keyword>
<evidence type="ECO:0000256" key="11">
    <source>
        <dbReference type="ARBA" id="ARBA00022840"/>
    </source>
</evidence>
<keyword evidence="10 20" id="KW-0418">Kinase</keyword>
<dbReference type="PRINTS" id="PR00344">
    <property type="entry name" value="BCTRLSENSOR"/>
</dbReference>
<dbReference type="InterPro" id="IPR004358">
    <property type="entry name" value="Sig_transdc_His_kin-like_C"/>
</dbReference>
<evidence type="ECO:0000256" key="4">
    <source>
        <dbReference type="ARBA" id="ARBA00022475"/>
    </source>
</evidence>
<feature type="coiled-coil region" evidence="17">
    <location>
        <begin position="328"/>
        <end position="362"/>
    </location>
</feature>
<comment type="catalytic activity">
    <reaction evidence="1">
        <text>ATP + protein L-histidine = ADP + protein N-phospho-L-histidine.</text>
        <dbReference type="EC" id="2.7.13.3"/>
    </reaction>
</comment>
<reference evidence="20 21" key="1">
    <citation type="submission" date="2018-10" db="EMBL/GenBank/DDBJ databases">
        <title>Genomic Encyclopedia of Archaeal and Bacterial Type Strains, Phase II (KMG-II): from individual species to whole genera.</title>
        <authorList>
            <person name="Goeker M."/>
        </authorList>
    </citation>
    <scope>NUCLEOTIDE SEQUENCE [LARGE SCALE GENOMIC DNA]</scope>
    <source>
        <strain evidence="20 21">DSM 29317</strain>
    </source>
</reference>
<dbReference type="CDD" id="cd00082">
    <property type="entry name" value="HisKA"/>
    <property type="match status" value="1"/>
</dbReference>
<dbReference type="Pfam" id="PF02518">
    <property type="entry name" value="HATPase_c"/>
    <property type="match status" value="1"/>
</dbReference>
<evidence type="ECO:0000256" key="17">
    <source>
        <dbReference type="SAM" id="Coils"/>
    </source>
</evidence>
<dbReference type="InterPro" id="IPR036890">
    <property type="entry name" value="HATPase_C_sf"/>
</dbReference>
<feature type="transmembrane region" description="Helical" evidence="18">
    <location>
        <begin position="282"/>
        <end position="303"/>
    </location>
</feature>
<dbReference type="PROSITE" id="PS50109">
    <property type="entry name" value="HIS_KIN"/>
    <property type="match status" value="1"/>
</dbReference>
<evidence type="ECO:0000256" key="18">
    <source>
        <dbReference type="SAM" id="Phobius"/>
    </source>
</evidence>
<keyword evidence="14 18" id="KW-0472">Membrane</keyword>
<dbReference type="Proteomes" id="UP000271700">
    <property type="component" value="Unassembled WGS sequence"/>
</dbReference>
<comment type="caution">
    <text evidence="20">The sequence shown here is derived from an EMBL/GenBank/DDBJ whole genome shotgun (WGS) entry which is preliminary data.</text>
</comment>
<dbReference type="Gene3D" id="1.10.287.130">
    <property type="match status" value="1"/>
</dbReference>
<evidence type="ECO:0000259" key="19">
    <source>
        <dbReference type="PROSITE" id="PS50109"/>
    </source>
</evidence>
<evidence type="ECO:0000313" key="20">
    <source>
        <dbReference type="EMBL" id="RLK10444.1"/>
    </source>
</evidence>
<keyword evidence="21" id="KW-1185">Reference proteome</keyword>